<evidence type="ECO:0000256" key="8">
    <source>
        <dbReference type="ARBA" id="ARBA00022692"/>
    </source>
</evidence>
<dbReference type="Proteomes" id="UP000198804">
    <property type="component" value="Unassembled WGS sequence"/>
</dbReference>
<evidence type="ECO:0000256" key="12">
    <source>
        <dbReference type="RuleBase" id="RU363101"/>
    </source>
</evidence>
<gene>
    <name evidence="13" type="ORF">SAMN04488125_11760</name>
</gene>
<keyword evidence="9 12" id="KW-0201">Cytochrome c-type biogenesis</keyword>
<evidence type="ECO:0000256" key="9">
    <source>
        <dbReference type="ARBA" id="ARBA00022748"/>
    </source>
</evidence>
<evidence type="ECO:0000313" key="13">
    <source>
        <dbReference type="EMBL" id="SFL53318.1"/>
    </source>
</evidence>
<evidence type="ECO:0000256" key="3">
    <source>
        <dbReference type="ARBA" id="ARBA00008741"/>
    </source>
</evidence>
<dbReference type="GO" id="GO:0005886">
    <property type="term" value="C:plasma membrane"/>
    <property type="evidence" value="ECO:0007669"/>
    <property type="project" value="UniProtKB-SubCell"/>
</dbReference>
<keyword evidence="5 12" id="KW-0813">Transport</keyword>
<keyword evidence="7 12" id="KW-0997">Cell inner membrane</keyword>
<evidence type="ECO:0000256" key="6">
    <source>
        <dbReference type="ARBA" id="ARBA00022475"/>
    </source>
</evidence>
<dbReference type="AlphaFoldDB" id="A0A1I4IG79"/>
<dbReference type="RefSeq" id="WP_091949687.1">
    <property type="nucleotide sequence ID" value="NZ_FOSV01000017.1"/>
</dbReference>
<organism evidence="13 14">
    <name type="scientific">Methylorubrum salsuginis</name>
    <dbReference type="NCBI Taxonomy" id="414703"/>
    <lineage>
        <taxon>Bacteria</taxon>
        <taxon>Pseudomonadati</taxon>
        <taxon>Pseudomonadota</taxon>
        <taxon>Alphaproteobacteria</taxon>
        <taxon>Hyphomicrobiales</taxon>
        <taxon>Methylobacteriaceae</taxon>
        <taxon>Methylorubrum</taxon>
    </lineage>
</organism>
<dbReference type="EMBL" id="FOSV01000017">
    <property type="protein sequence ID" value="SFL53318.1"/>
    <property type="molecule type" value="Genomic_DNA"/>
</dbReference>
<evidence type="ECO:0000256" key="5">
    <source>
        <dbReference type="ARBA" id="ARBA00022448"/>
    </source>
</evidence>
<evidence type="ECO:0000256" key="11">
    <source>
        <dbReference type="ARBA" id="ARBA00023136"/>
    </source>
</evidence>
<dbReference type="Pfam" id="PF04995">
    <property type="entry name" value="CcmD"/>
    <property type="match status" value="1"/>
</dbReference>
<dbReference type="GO" id="GO:0015886">
    <property type="term" value="P:heme transport"/>
    <property type="evidence" value="ECO:0007669"/>
    <property type="project" value="InterPro"/>
</dbReference>
<keyword evidence="11 12" id="KW-0472">Membrane</keyword>
<evidence type="ECO:0000256" key="4">
    <source>
        <dbReference type="ARBA" id="ARBA00016461"/>
    </source>
</evidence>
<evidence type="ECO:0000313" key="14">
    <source>
        <dbReference type="Proteomes" id="UP000198804"/>
    </source>
</evidence>
<dbReference type="GO" id="GO:0017004">
    <property type="term" value="P:cytochrome complex assembly"/>
    <property type="evidence" value="ECO:0007669"/>
    <property type="project" value="UniProtKB-KW"/>
</dbReference>
<name>A0A1I4IG79_9HYPH</name>
<proteinExistence type="inferred from homology"/>
<evidence type="ECO:0000256" key="1">
    <source>
        <dbReference type="ARBA" id="ARBA00002442"/>
    </source>
</evidence>
<evidence type="ECO:0000256" key="2">
    <source>
        <dbReference type="ARBA" id="ARBA00004377"/>
    </source>
</evidence>
<keyword evidence="10 12" id="KW-1133">Transmembrane helix</keyword>
<dbReference type="NCBIfam" id="TIGR03141">
    <property type="entry name" value="cytochro_ccmD"/>
    <property type="match status" value="1"/>
</dbReference>
<evidence type="ECO:0000256" key="7">
    <source>
        <dbReference type="ARBA" id="ARBA00022519"/>
    </source>
</evidence>
<accession>A0A1I4IG79</accession>
<keyword evidence="14" id="KW-1185">Reference proteome</keyword>
<feature type="transmembrane region" description="Helical" evidence="12">
    <location>
        <begin position="6"/>
        <end position="29"/>
    </location>
</feature>
<sequence>MEFGHYTPYIAGAFGFTALVLAALILHGWRDGRAQKRALAELQGDQR</sequence>
<dbReference type="STRING" id="414703.SAMN04488125_11760"/>
<keyword evidence="8 12" id="KW-0812">Transmembrane</keyword>
<comment type="subcellular location">
    <subcellularLocation>
        <location evidence="2 12">Cell inner membrane</location>
        <topology evidence="2 12">Single-pass membrane protein</topology>
    </subcellularLocation>
</comment>
<comment type="function">
    <text evidence="1 12">Required for the export of heme to the periplasm for the biogenesis of c-type cytochromes.</text>
</comment>
<dbReference type="InterPro" id="IPR007078">
    <property type="entry name" value="Haem_export_protD_CcmD"/>
</dbReference>
<keyword evidence="6 12" id="KW-1003">Cell membrane</keyword>
<evidence type="ECO:0000256" key="10">
    <source>
        <dbReference type="ARBA" id="ARBA00022989"/>
    </source>
</evidence>
<protein>
    <recommendedName>
        <fullName evidence="4 12">Heme exporter protein D</fullName>
    </recommendedName>
</protein>
<dbReference type="OrthoDB" id="7868669at2"/>
<comment type="similarity">
    <text evidence="3 12">Belongs to the CcmD/CycX/HelD family.</text>
</comment>
<reference evidence="14" key="1">
    <citation type="submission" date="2016-10" db="EMBL/GenBank/DDBJ databases">
        <authorList>
            <person name="Varghese N."/>
            <person name="Submissions S."/>
        </authorList>
    </citation>
    <scope>NUCLEOTIDE SEQUENCE [LARGE SCALE GENOMIC DNA]</scope>
    <source>
        <strain evidence="14">CGMCC 1.6474</strain>
    </source>
</reference>